<evidence type="ECO:0000256" key="3">
    <source>
        <dbReference type="ARBA" id="ARBA00005842"/>
    </source>
</evidence>
<evidence type="ECO:0000256" key="13">
    <source>
        <dbReference type="RuleBase" id="RU003785"/>
    </source>
</evidence>
<evidence type="ECO:0000313" key="15">
    <source>
        <dbReference type="Proteomes" id="UP001501588"/>
    </source>
</evidence>
<keyword evidence="4 10" id="KW-0808">Transferase</keyword>
<dbReference type="InterPro" id="IPR018022">
    <property type="entry name" value="IPT"/>
</dbReference>
<keyword evidence="15" id="KW-1185">Reference proteome</keyword>
<evidence type="ECO:0000256" key="12">
    <source>
        <dbReference type="RuleBase" id="RU003784"/>
    </source>
</evidence>
<evidence type="ECO:0000256" key="2">
    <source>
        <dbReference type="ARBA" id="ARBA00003213"/>
    </source>
</evidence>
<comment type="similarity">
    <text evidence="3 10 13">Belongs to the IPP transferase family.</text>
</comment>
<comment type="subunit">
    <text evidence="10">Monomer.</text>
</comment>
<feature type="region of interest" description="Interaction with substrate tRNA" evidence="10">
    <location>
        <begin position="44"/>
        <end position="47"/>
    </location>
</feature>
<evidence type="ECO:0000256" key="11">
    <source>
        <dbReference type="RuleBase" id="RU003783"/>
    </source>
</evidence>
<dbReference type="HAMAP" id="MF_00185">
    <property type="entry name" value="IPP_trans"/>
    <property type="match status" value="1"/>
</dbReference>
<protein>
    <recommendedName>
        <fullName evidence="10">tRNA dimethylallyltransferase</fullName>
        <ecNumber evidence="10">2.5.1.75</ecNumber>
    </recommendedName>
    <alternativeName>
        <fullName evidence="10">Dimethylallyl diphosphate:tRNA dimethylallyltransferase</fullName>
        <shortName evidence="10">DMAPP:tRNA dimethylallyltransferase</shortName>
        <shortName evidence="10">DMATase</shortName>
    </alternativeName>
    <alternativeName>
        <fullName evidence="10">Isopentenyl-diphosphate:tRNA isopentenyltransferase</fullName>
        <shortName evidence="10">IPP transferase</shortName>
        <shortName evidence="10">IPPT</shortName>
        <shortName evidence="10">IPTase</shortName>
    </alternativeName>
</protein>
<accession>A0ABP3QEK1</accession>
<evidence type="ECO:0000256" key="9">
    <source>
        <dbReference type="ARBA" id="ARBA00049563"/>
    </source>
</evidence>
<comment type="function">
    <text evidence="2 10 12">Catalyzes the transfer of a dimethylallyl group onto the adenine at position 37 in tRNAs that read codons beginning with uridine, leading to the formation of N6-(dimethylallyl)adenosine (i(6)A).</text>
</comment>
<dbReference type="EC" id="2.5.1.75" evidence="10"/>
<dbReference type="PANTHER" id="PTHR11088">
    <property type="entry name" value="TRNA DIMETHYLALLYLTRANSFERASE"/>
    <property type="match status" value="1"/>
</dbReference>
<proteinExistence type="inferred from homology"/>
<evidence type="ECO:0000256" key="6">
    <source>
        <dbReference type="ARBA" id="ARBA00022741"/>
    </source>
</evidence>
<keyword evidence="5 10" id="KW-0819">tRNA processing</keyword>
<feature type="site" description="Interaction with substrate tRNA" evidence="10">
    <location>
        <position position="110"/>
    </location>
</feature>
<evidence type="ECO:0000256" key="4">
    <source>
        <dbReference type="ARBA" id="ARBA00022679"/>
    </source>
</evidence>
<reference evidence="15" key="1">
    <citation type="journal article" date="2019" name="Int. J. Syst. Evol. Microbiol.">
        <title>The Global Catalogue of Microorganisms (GCM) 10K type strain sequencing project: providing services to taxonomists for standard genome sequencing and annotation.</title>
        <authorList>
            <consortium name="The Broad Institute Genomics Platform"/>
            <consortium name="The Broad Institute Genome Sequencing Center for Infectious Disease"/>
            <person name="Wu L."/>
            <person name="Ma J."/>
        </authorList>
    </citation>
    <scope>NUCLEOTIDE SEQUENCE [LARGE SCALE GENOMIC DNA]</scope>
    <source>
        <strain evidence="15">JCM 9933</strain>
    </source>
</reference>
<keyword evidence="6 10" id="KW-0547">Nucleotide-binding</keyword>
<dbReference type="Proteomes" id="UP001501588">
    <property type="component" value="Unassembled WGS sequence"/>
</dbReference>
<dbReference type="SUPFAM" id="SSF52540">
    <property type="entry name" value="P-loop containing nucleoside triphosphate hydrolases"/>
    <property type="match status" value="2"/>
</dbReference>
<evidence type="ECO:0000313" key="14">
    <source>
        <dbReference type="EMBL" id="GAA0587013.1"/>
    </source>
</evidence>
<keyword evidence="7 10" id="KW-0067">ATP-binding</keyword>
<evidence type="ECO:0000256" key="7">
    <source>
        <dbReference type="ARBA" id="ARBA00022840"/>
    </source>
</evidence>
<dbReference type="InterPro" id="IPR039657">
    <property type="entry name" value="Dimethylallyltransferase"/>
</dbReference>
<dbReference type="PANTHER" id="PTHR11088:SF60">
    <property type="entry name" value="TRNA DIMETHYLALLYLTRANSFERASE"/>
    <property type="match status" value="1"/>
</dbReference>
<feature type="region of interest" description="Interaction with substrate tRNA" evidence="10">
    <location>
        <begin position="168"/>
        <end position="172"/>
    </location>
</feature>
<dbReference type="Gene3D" id="1.10.20.140">
    <property type="match status" value="1"/>
</dbReference>
<dbReference type="NCBIfam" id="TIGR00174">
    <property type="entry name" value="miaA"/>
    <property type="match status" value="1"/>
</dbReference>
<dbReference type="Gene3D" id="3.40.50.300">
    <property type="entry name" value="P-loop containing nucleotide triphosphate hydrolases"/>
    <property type="match status" value="1"/>
</dbReference>
<evidence type="ECO:0000256" key="10">
    <source>
        <dbReference type="HAMAP-Rule" id="MF_00185"/>
    </source>
</evidence>
<feature type="site" description="Interaction with substrate tRNA" evidence="10">
    <location>
        <position position="136"/>
    </location>
</feature>
<comment type="caution">
    <text evidence="14">The sequence shown here is derived from an EMBL/GenBank/DDBJ whole genome shotgun (WGS) entry which is preliminary data.</text>
</comment>
<dbReference type="Pfam" id="PF01715">
    <property type="entry name" value="IPPT"/>
    <property type="match status" value="1"/>
</dbReference>
<evidence type="ECO:0000256" key="8">
    <source>
        <dbReference type="ARBA" id="ARBA00022842"/>
    </source>
</evidence>
<feature type="binding site" evidence="10">
    <location>
        <begin position="21"/>
        <end position="26"/>
    </location>
    <ligand>
        <name>substrate</name>
    </ligand>
</feature>
<keyword evidence="8 10" id="KW-0460">Magnesium</keyword>
<evidence type="ECO:0000256" key="5">
    <source>
        <dbReference type="ARBA" id="ARBA00022694"/>
    </source>
</evidence>
<dbReference type="RefSeq" id="WP_343895829.1">
    <property type="nucleotide sequence ID" value="NZ_BAAAFZ010000038.1"/>
</dbReference>
<comment type="caution">
    <text evidence="10">Lacks conserved residue(s) required for the propagation of feature annotation.</text>
</comment>
<comment type="cofactor">
    <cofactor evidence="1 10">
        <name>Mg(2+)</name>
        <dbReference type="ChEBI" id="CHEBI:18420"/>
    </cofactor>
</comment>
<name>A0ABP3QEK1_9PROT</name>
<feature type="binding site" evidence="10">
    <location>
        <begin position="19"/>
        <end position="26"/>
    </location>
    <ligand>
        <name>ATP</name>
        <dbReference type="ChEBI" id="CHEBI:30616"/>
    </ligand>
</feature>
<organism evidence="14 15">
    <name type="scientific">Craurococcus roseus</name>
    <dbReference type="NCBI Taxonomy" id="77585"/>
    <lineage>
        <taxon>Bacteria</taxon>
        <taxon>Pseudomonadati</taxon>
        <taxon>Pseudomonadota</taxon>
        <taxon>Alphaproteobacteria</taxon>
        <taxon>Acetobacterales</taxon>
        <taxon>Acetobacteraceae</taxon>
        <taxon>Craurococcus</taxon>
    </lineage>
</organism>
<dbReference type="EMBL" id="BAAAFZ010000038">
    <property type="protein sequence ID" value="GAA0587013.1"/>
    <property type="molecule type" value="Genomic_DNA"/>
</dbReference>
<comment type="catalytic activity">
    <reaction evidence="9 10 11">
        <text>adenosine(37) in tRNA + dimethylallyl diphosphate = N(6)-dimethylallyladenosine(37) in tRNA + diphosphate</text>
        <dbReference type="Rhea" id="RHEA:26482"/>
        <dbReference type="Rhea" id="RHEA-COMP:10162"/>
        <dbReference type="Rhea" id="RHEA-COMP:10375"/>
        <dbReference type="ChEBI" id="CHEBI:33019"/>
        <dbReference type="ChEBI" id="CHEBI:57623"/>
        <dbReference type="ChEBI" id="CHEBI:74411"/>
        <dbReference type="ChEBI" id="CHEBI:74415"/>
        <dbReference type="EC" id="2.5.1.75"/>
    </reaction>
</comment>
<gene>
    <name evidence="10 14" type="primary">miaA</name>
    <name evidence="14" type="ORF">GCM10009416_26870</name>
</gene>
<dbReference type="InterPro" id="IPR027417">
    <property type="entry name" value="P-loop_NTPase"/>
</dbReference>
<evidence type="ECO:0000256" key="1">
    <source>
        <dbReference type="ARBA" id="ARBA00001946"/>
    </source>
</evidence>
<sequence length="328" mass="35691">MKQRGAQPPTPPPALIVAGPTASGKSALALALARRLNGVVINADSMQVYRELRVLTARPTPDEEALAPHRLYGVRPAAEPADAAWWREQALLAMDDAFRAGKLPILCGGTGLYFLSLTRGLADVPAVPAWAREEARAQLAASGAPALHERLARLDPATAATLRSTDGQRLARALEVVLGTGRGLAAWRSGSGDGGAAPWRRWAVLLRPPRDELRQVVAARFDAMLRNGALDEVRAMLDQGLDPALPAMRAHGAPELAAHLAGRLGLPQAREKTIANTRRYVKRQDTWFRHHPLAEPDRVRHVDARFGVDEQFSERFLGEFLAFVERGR</sequence>